<feature type="signal peptide" evidence="1">
    <location>
        <begin position="1"/>
        <end position="21"/>
    </location>
</feature>
<gene>
    <name evidence="2" type="ORF">HMPREF9418_1278</name>
    <name evidence="3" type="ORF">MON40_08580</name>
</gene>
<protein>
    <submittedName>
        <fullName evidence="2">Uncharacterized protein</fullName>
    </submittedName>
</protein>
<accession>A0AA36XLH0</accession>
<dbReference type="Proteomes" id="UP000829455">
    <property type="component" value="Chromosome"/>
</dbReference>
<evidence type="ECO:0000313" key="4">
    <source>
        <dbReference type="Proteomes" id="UP000004982"/>
    </source>
</evidence>
<name>A0AA36XLH0_9NEIS</name>
<reference evidence="3 5" key="2">
    <citation type="submission" date="2022-03" db="EMBL/GenBank/DDBJ databases">
        <title>Genome sequencing of Neisseria macacae.</title>
        <authorList>
            <person name="Baek M.-G."/>
        </authorList>
    </citation>
    <scope>NUCLEOTIDE SEQUENCE [LARGE SCALE GENOMIC DNA]</scope>
    <source>
        <strain evidence="3 5">ATCC 33926</strain>
    </source>
</reference>
<organism evidence="2 4">
    <name type="scientific">Neisseria macacae ATCC 33926</name>
    <dbReference type="NCBI Taxonomy" id="997348"/>
    <lineage>
        <taxon>Bacteria</taxon>
        <taxon>Pseudomonadati</taxon>
        <taxon>Pseudomonadota</taxon>
        <taxon>Betaproteobacteria</taxon>
        <taxon>Neisseriales</taxon>
        <taxon>Neisseriaceae</taxon>
        <taxon>Neisseria</taxon>
    </lineage>
</organism>
<keyword evidence="5" id="KW-1185">Reference proteome</keyword>
<dbReference type="AlphaFoldDB" id="A0AA36XLH0"/>
<evidence type="ECO:0000256" key="1">
    <source>
        <dbReference type="SAM" id="SignalP"/>
    </source>
</evidence>
<reference evidence="2 4" key="1">
    <citation type="submission" date="2011-05" db="EMBL/GenBank/DDBJ databases">
        <authorList>
            <person name="Muzny D."/>
            <person name="Qin X."/>
            <person name="Deng J."/>
            <person name="Jiang H."/>
            <person name="Liu Y."/>
            <person name="Qu J."/>
            <person name="Song X.-Z."/>
            <person name="Zhang L."/>
            <person name="Thornton R."/>
            <person name="Coyle M."/>
            <person name="Francisco L."/>
            <person name="Jackson L."/>
            <person name="Javaid M."/>
            <person name="Korchina V."/>
            <person name="Kovar C."/>
            <person name="Mata R."/>
            <person name="Mathew T."/>
            <person name="Ngo R."/>
            <person name="Nguyen L."/>
            <person name="Nguyen N."/>
            <person name="Okwuonu G."/>
            <person name="Ongeri F."/>
            <person name="Pham C."/>
            <person name="Simmons D."/>
            <person name="Wilczek-Boney K."/>
            <person name="Hale W."/>
            <person name="Jakkamsetti A."/>
            <person name="Pham P."/>
            <person name="Ruth R."/>
            <person name="San Lucas F."/>
            <person name="Warren J."/>
            <person name="Zhang J."/>
            <person name="Zhao Z."/>
            <person name="Zhou C."/>
            <person name="Zhu D."/>
            <person name="Lee S."/>
            <person name="Bess C."/>
            <person name="Blankenburg K."/>
            <person name="Forbes L."/>
            <person name="Fu Q."/>
            <person name="Gubbala S."/>
            <person name="Hirani K."/>
            <person name="Jayaseelan J.C."/>
            <person name="Lara F."/>
            <person name="Munidasa M."/>
            <person name="Palculict T."/>
            <person name="Patil S."/>
            <person name="Pu L.-L."/>
            <person name="Saada N."/>
            <person name="Tang L."/>
            <person name="Weissenberger G."/>
            <person name="Zhu Y."/>
            <person name="Hemphill L."/>
            <person name="Shang Y."/>
            <person name="Youmans B."/>
            <person name="Ayvaz T."/>
            <person name="Ross M."/>
            <person name="Santibanez J."/>
            <person name="Aqrawi P."/>
            <person name="Gross S."/>
            <person name="Joshi V."/>
            <person name="Fowler G."/>
            <person name="Nazareth L."/>
            <person name="Reid J."/>
            <person name="Worley K."/>
            <person name="Petrosino J."/>
            <person name="Highlander S."/>
            <person name="Gibbs R."/>
        </authorList>
    </citation>
    <scope>NUCLEOTIDE SEQUENCE [LARGE SCALE GENOMIC DNA]</scope>
    <source>
        <strain evidence="2 4">ATCC 33926</strain>
    </source>
</reference>
<feature type="chain" id="PRO_5041274950" evidence="1">
    <location>
        <begin position="22"/>
        <end position="116"/>
    </location>
</feature>
<proteinExistence type="predicted"/>
<dbReference type="RefSeq" id="WP_003777868.1">
    <property type="nucleotide sequence ID" value="NZ_CP094241.1"/>
</dbReference>
<keyword evidence="1" id="KW-0732">Signal</keyword>
<sequence length="116" mass="12491">MKTSLQLLTATALMLSTQAFAKTPPPGVYMTMDLQLVGILANGSYCMAVQNEVKNGRWQKTPNSLKLDDNKTVISDDGSGGYALNGEPVMLMNGGNTAGMCTTLKEHADRKRRAQP</sequence>
<evidence type="ECO:0000313" key="2">
    <source>
        <dbReference type="EMBL" id="EGQ77162.1"/>
    </source>
</evidence>
<dbReference type="EMBL" id="CP094241">
    <property type="protein sequence ID" value="UNV84079.1"/>
    <property type="molecule type" value="Genomic_DNA"/>
</dbReference>
<evidence type="ECO:0000313" key="5">
    <source>
        <dbReference type="Proteomes" id="UP000829455"/>
    </source>
</evidence>
<dbReference type="EMBL" id="AFQE01000061">
    <property type="protein sequence ID" value="EGQ77162.1"/>
    <property type="molecule type" value="Genomic_DNA"/>
</dbReference>
<dbReference type="Proteomes" id="UP000004982">
    <property type="component" value="Unassembled WGS sequence"/>
</dbReference>
<evidence type="ECO:0000313" key="3">
    <source>
        <dbReference type="EMBL" id="UNV84079.1"/>
    </source>
</evidence>